<proteinExistence type="predicted"/>
<sequence length="59" mass="6773">MTKAIIEASKGFFELREEEKQEFEAKHVMELTNKVWNEFQRIGGESSILKGFSQGLHAS</sequence>
<name>A0A1R3GZN6_9ROSI</name>
<accession>A0A1R3GZN6</accession>
<dbReference type="AlphaFoldDB" id="A0A1R3GZN6"/>
<evidence type="ECO:0000313" key="2">
    <source>
        <dbReference type="Proteomes" id="UP000187203"/>
    </source>
</evidence>
<dbReference type="Proteomes" id="UP000187203">
    <property type="component" value="Unassembled WGS sequence"/>
</dbReference>
<reference evidence="2" key="1">
    <citation type="submission" date="2013-09" db="EMBL/GenBank/DDBJ databases">
        <title>Corchorus olitorius genome sequencing.</title>
        <authorList>
            <person name="Alam M."/>
            <person name="Haque M.S."/>
            <person name="Islam M.S."/>
            <person name="Emdad E.M."/>
            <person name="Islam M.M."/>
            <person name="Ahmed B."/>
            <person name="Halim A."/>
            <person name="Hossen Q.M.M."/>
            <person name="Hossain M.Z."/>
            <person name="Ahmed R."/>
            <person name="Khan M.M."/>
            <person name="Islam R."/>
            <person name="Rashid M.M."/>
            <person name="Khan S.A."/>
            <person name="Rahman M.S."/>
            <person name="Alam M."/>
            <person name="Yahiya A.S."/>
            <person name="Khan M.S."/>
            <person name="Azam M.S."/>
            <person name="Haque T."/>
            <person name="Lashkar M.Z.H."/>
            <person name="Akhand A.I."/>
            <person name="Morshed G."/>
            <person name="Roy S."/>
            <person name="Uddin K.S."/>
            <person name="Rabeya T."/>
            <person name="Hossain A.S."/>
            <person name="Chowdhury A."/>
            <person name="Snigdha A.R."/>
            <person name="Mortoza M.S."/>
            <person name="Matin S.A."/>
            <person name="Hoque S.M.E."/>
            <person name="Islam M.K."/>
            <person name="Roy D.K."/>
            <person name="Haider R."/>
            <person name="Moosa M.M."/>
            <person name="Elias S.M."/>
            <person name="Hasan A.M."/>
            <person name="Jahan S."/>
            <person name="Shafiuddin M."/>
            <person name="Mahmood N."/>
            <person name="Shommy N.S."/>
        </authorList>
    </citation>
    <scope>NUCLEOTIDE SEQUENCE [LARGE SCALE GENOMIC DNA]</scope>
    <source>
        <strain evidence="2">cv. O-4</strain>
    </source>
</reference>
<protein>
    <submittedName>
        <fullName evidence="1">Flavonol synthase/flavanone 3-hydroxylase</fullName>
    </submittedName>
</protein>
<keyword evidence="2" id="KW-1185">Reference proteome</keyword>
<gene>
    <name evidence="1" type="ORF">COLO4_32340</name>
</gene>
<dbReference type="EMBL" id="AWUE01021101">
    <property type="protein sequence ID" value="OMO63559.1"/>
    <property type="molecule type" value="Genomic_DNA"/>
</dbReference>
<organism evidence="1 2">
    <name type="scientific">Corchorus olitorius</name>
    <dbReference type="NCBI Taxonomy" id="93759"/>
    <lineage>
        <taxon>Eukaryota</taxon>
        <taxon>Viridiplantae</taxon>
        <taxon>Streptophyta</taxon>
        <taxon>Embryophyta</taxon>
        <taxon>Tracheophyta</taxon>
        <taxon>Spermatophyta</taxon>
        <taxon>Magnoliopsida</taxon>
        <taxon>eudicotyledons</taxon>
        <taxon>Gunneridae</taxon>
        <taxon>Pentapetalae</taxon>
        <taxon>rosids</taxon>
        <taxon>malvids</taxon>
        <taxon>Malvales</taxon>
        <taxon>Malvaceae</taxon>
        <taxon>Grewioideae</taxon>
        <taxon>Apeibeae</taxon>
        <taxon>Corchorus</taxon>
    </lineage>
</organism>
<evidence type="ECO:0000313" key="1">
    <source>
        <dbReference type="EMBL" id="OMO63559.1"/>
    </source>
</evidence>
<comment type="caution">
    <text evidence="1">The sequence shown here is derived from an EMBL/GenBank/DDBJ whole genome shotgun (WGS) entry which is preliminary data.</text>
</comment>